<dbReference type="EMBL" id="ML769823">
    <property type="protein sequence ID" value="KAE9387102.1"/>
    <property type="molecule type" value="Genomic_DNA"/>
</dbReference>
<dbReference type="PROSITE" id="PS00560">
    <property type="entry name" value="CARBOXYPEPT_SER_HIS"/>
    <property type="match status" value="1"/>
</dbReference>
<dbReference type="Gene3D" id="3.40.50.1820">
    <property type="entry name" value="alpha/beta hydrolase"/>
    <property type="match status" value="1"/>
</dbReference>
<evidence type="ECO:0000256" key="12">
    <source>
        <dbReference type="ARBA" id="ARBA00023136"/>
    </source>
</evidence>
<dbReference type="GO" id="GO:0004185">
    <property type="term" value="F:serine-type carboxypeptidase activity"/>
    <property type="evidence" value="ECO:0007669"/>
    <property type="project" value="UniProtKB-UniRule"/>
</dbReference>
<evidence type="ECO:0000256" key="9">
    <source>
        <dbReference type="ARBA" id="ARBA00022801"/>
    </source>
</evidence>
<keyword evidence="9 15" id="KW-0378">Hydrolase</keyword>
<dbReference type="OrthoDB" id="443318at2759"/>
<organism evidence="18 19">
    <name type="scientific">Gymnopus androsaceus JB14</name>
    <dbReference type="NCBI Taxonomy" id="1447944"/>
    <lineage>
        <taxon>Eukaryota</taxon>
        <taxon>Fungi</taxon>
        <taxon>Dikarya</taxon>
        <taxon>Basidiomycota</taxon>
        <taxon>Agaricomycotina</taxon>
        <taxon>Agaricomycetes</taxon>
        <taxon>Agaricomycetidae</taxon>
        <taxon>Agaricales</taxon>
        <taxon>Marasmiineae</taxon>
        <taxon>Omphalotaceae</taxon>
        <taxon>Gymnopus</taxon>
    </lineage>
</organism>
<feature type="compositionally biased region" description="Basic and acidic residues" evidence="16">
    <location>
        <begin position="603"/>
        <end position="613"/>
    </location>
</feature>
<dbReference type="GO" id="GO:0006508">
    <property type="term" value="P:proteolysis"/>
    <property type="evidence" value="ECO:0007669"/>
    <property type="project" value="UniProtKB-KW"/>
</dbReference>
<name>A0A6A4GMV8_9AGAR</name>
<keyword evidence="12 17" id="KW-0472">Membrane</keyword>
<dbReference type="PANTHER" id="PTHR11802:SF190">
    <property type="entry name" value="PHEROMONE-PROCESSING CARBOXYPEPTIDASE KEX1"/>
    <property type="match status" value="1"/>
</dbReference>
<evidence type="ECO:0000256" key="5">
    <source>
        <dbReference type="ARBA" id="ARBA00022670"/>
    </source>
</evidence>
<evidence type="ECO:0000256" key="17">
    <source>
        <dbReference type="SAM" id="Phobius"/>
    </source>
</evidence>
<evidence type="ECO:0000256" key="13">
    <source>
        <dbReference type="ARBA" id="ARBA00023180"/>
    </source>
</evidence>
<keyword evidence="7" id="KW-0053">Apoptosis</keyword>
<dbReference type="PROSITE" id="PS51257">
    <property type="entry name" value="PROKAR_LIPOPROTEIN"/>
    <property type="match status" value="1"/>
</dbReference>
<evidence type="ECO:0000256" key="15">
    <source>
        <dbReference type="RuleBase" id="RU361156"/>
    </source>
</evidence>
<dbReference type="PANTHER" id="PTHR11802">
    <property type="entry name" value="SERINE PROTEASE FAMILY S10 SERINE CARBOXYPEPTIDASE"/>
    <property type="match status" value="1"/>
</dbReference>
<comment type="similarity">
    <text evidence="3 15">Belongs to the peptidase S10 family.</text>
</comment>
<keyword evidence="11" id="KW-0333">Golgi apparatus</keyword>
<keyword evidence="10 17" id="KW-1133">Transmembrane helix</keyword>
<reference evidence="18" key="1">
    <citation type="journal article" date="2019" name="Environ. Microbiol.">
        <title>Fungal ecological strategies reflected in gene transcription - a case study of two litter decomposers.</title>
        <authorList>
            <person name="Barbi F."/>
            <person name="Kohler A."/>
            <person name="Barry K."/>
            <person name="Baskaran P."/>
            <person name="Daum C."/>
            <person name="Fauchery L."/>
            <person name="Ihrmark K."/>
            <person name="Kuo A."/>
            <person name="LaButti K."/>
            <person name="Lipzen A."/>
            <person name="Morin E."/>
            <person name="Grigoriev I.V."/>
            <person name="Henrissat B."/>
            <person name="Lindahl B."/>
            <person name="Martin F."/>
        </authorList>
    </citation>
    <scope>NUCLEOTIDE SEQUENCE</scope>
    <source>
        <strain evidence="18">JB14</strain>
    </source>
</reference>
<feature type="chain" id="PRO_5025716311" description="Carboxypeptidase" evidence="15">
    <location>
        <begin position="27"/>
        <end position="613"/>
    </location>
</feature>
<dbReference type="PRINTS" id="PR00724">
    <property type="entry name" value="CRBOXYPTASEC"/>
</dbReference>
<comment type="subcellular location">
    <subcellularLocation>
        <location evidence="2">Golgi apparatus</location>
        <location evidence="2">trans-Golgi network membrane</location>
        <topology evidence="2">Single-pass type I membrane protein</topology>
    </subcellularLocation>
</comment>
<dbReference type="SUPFAM" id="SSF53474">
    <property type="entry name" value="alpha/beta-Hydrolases"/>
    <property type="match status" value="1"/>
</dbReference>
<keyword evidence="13" id="KW-0325">Glycoprotein</keyword>
<dbReference type="GO" id="GO:0006915">
    <property type="term" value="P:apoptotic process"/>
    <property type="evidence" value="ECO:0007669"/>
    <property type="project" value="UniProtKB-KW"/>
</dbReference>
<evidence type="ECO:0000256" key="3">
    <source>
        <dbReference type="ARBA" id="ARBA00009431"/>
    </source>
</evidence>
<keyword evidence="6 17" id="KW-0812">Transmembrane</keyword>
<dbReference type="InterPro" id="IPR029058">
    <property type="entry name" value="AB_hydrolase_fold"/>
</dbReference>
<evidence type="ECO:0000256" key="11">
    <source>
        <dbReference type="ARBA" id="ARBA00023034"/>
    </source>
</evidence>
<evidence type="ECO:0000256" key="1">
    <source>
        <dbReference type="ARBA" id="ARBA00001003"/>
    </source>
</evidence>
<keyword evidence="4 15" id="KW-0121">Carboxypeptidase</keyword>
<dbReference type="InterPro" id="IPR001563">
    <property type="entry name" value="Peptidase_S10"/>
</dbReference>
<evidence type="ECO:0000256" key="8">
    <source>
        <dbReference type="ARBA" id="ARBA00022729"/>
    </source>
</evidence>
<sequence>MLRPRCSAWIFTTVLACSRWASLSYAAPADVPSAASFWVPSLPDIHQDPLHPLNIYAGHISADPRASSAGPNDVTAHLYFVLVENRRTADKERVMFWFNGGPGCSSFDGLMMEVGPWRTDGKGGFKVTEGGWEEYTTMVYVDQPAGTGFSYTSTNSYVHNLQQASEQWLQFLRNFYKVFPEYKRMDTYLGGESYAGQYIPYFADALLNSDIGVPLKGAAIGNGWIDARRQYPSFLDFAVKVGILEENSDPWKEAKKKTDACMVEVAKVTDKEPISVGICEGLLLDVTDVRQRVVDNKNMCINIYDVRLDDTAPDCGMNWPPDIKPITTYLDRKDVVQALHAEAHSESWIECRGRIHLEMHESESNSSVTVLPRVLEKIPVLLFAGDQDLICNYVGMEALIKALTWNGETGLGTVQTQSWSVNGVPAGTWVSSRNLTYTKIFNASHMAPFDLPHVTHDMILRFMGVNFSSIVEGSAKIPSTVGTEAKPMYLAADTATPTPLPTGKTPQQDKAMWEAYYNAGSTALVLAIIIAAIVIFIWWRKRKARAQNLHLPLNQTEEEESIPLTRRENDSVLDVRPRKGKERATDSQGPPIFEVGSDEEEDDRKYHDRDRGD</sequence>
<feature type="compositionally biased region" description="Basic and acidic residues" evidence="16">
    <location>
        <begin position="565"/>
        <end position="585"/>
    </location>
</feature>
<evidence type="ECO:0000256" key="2">
    <source>
        <dbReference type="ARBA" id="ARBA00004393"/>
    </source>
</evidence>
<keyword evidence="8 15" id="KW-0732">Signal</keyword>
<dbReference type="PROSITE" id="PS00131">
    <property type="entry name" value="CARBOXYPEPT_SER_SER"/>
    <property type="match status" value="1"/>
</dbReference>
<evidence type="ECO:0000256" key="14">
    <source>
        <dbReference type="ARBA" id="ARBA00037042"/>
    </source>
</evidence>
<evidence type="ECO:0000256" key="10">
    <source>
        <dbReference type="ARBA" id="ARBA00022989"/>
    </source>
</evidence>
<evidence type="ECO:0000313" key="19">
    <source>
        <dbReference type="Proteomes" id="UP000799118"/>
    </source>
</evidence>
<accession>A0A6A4GMV8</accession>
<keyword evidence="5 15" id="KW-0645">Protease</keyword>
<dbReference type="GO" id="GO:0005802">
    <property type="term" value="C:trans-Golgi network"/>
    <property type="evidence" value="ECO:0007669"/>
    <property type="project" value="TreeGrafter"/>
</dbReference>
<keyword evidence="19" id="KW-1185">Reference proteome</keyword>
<evidence type="ECO:0000256" key="16">
    <source>
        <dbReference type="SAM" id="MobiDB-lite"/>
    </source>
</evidence>
<protein>
    <recommendedName>
        <fullName evidence="15">Carboxypeptidase</fullName>
        <ecNumber evidence="15">3.4.16.-</ecNumber>
    </recommendedName>
</protein>
<feature type="signal peptide" evidence="15">
    <location>
        <begin position="1"/>
        <end position="26"/>
    </location>
</feature>
<feature type="transmembrane region" description="Helical" evidence="17">
    <location>
        <begin position="515"/>
        <end position="539"/>
    </location>
</feature>
<dbReference type="FunFam" id="3.40.50.1820:FF:000121">
    <property type="entry name" value="Carboxypeptidase D"/>
    <property type="match status" value="1"/>
</dbReference>
<comment type="catalytic activity">
    <reaction evidence="1">
        <text>Preferential release of a C-terminal arginine or lysine residue.</text>
        <dbReference type="EC" id="3.4.16.6"/>
    </reaction>
</comment>
<evidence type="ECO:0000313" key="18">
    <source>
        <dbReference type="EMBL" id="KAE9387102.1"/>
    </source>
</evidence>
<evidence type="ECO:0000256" key="7">
    <source>
        <dbReference type="ARBA" id="ARBA00022703"/>
    </source>
</evidence>
<comment type="function">
    <text evidence="14">Protease with a carboxypeptidase B-like function involved in the C-terminal processing of the lysine and arginine residues from protein precursors. Promotes cell fusion and is involved in the programmed cell death.</text>
</comment>
<evidence type="ECO:0000256" key="4">
    <source>
        <dbReference type="ARBA" id="ARBA00022645"/>
    </source>
</evidence>
<evidence type="ECO:0000256" key="6">
    <source>
        <dbReference type="ARBA" id="ARBA00022692"/>
    </source>
</evidence>
<dbReference type="InterPro" id="IPR018202">
    <property type="entry name" value="Ser_caboxypep_ser_AS"/>
</dbReference>
<dbReference type="InterPro" id="IPR033124">
    <property type="entry name" value="Ser_caboxypep_his_AS"/>
</dbReference>
<gene>
    <name evidence="18" type="ORF">BT96DRAFT_496373</name>
</gene>
<dbReference type="AlphaFoldDB" id="A0A6A4GMV8"/>
<feature type="region of interest" description="Disordered" evidence="16">
    <location>
        <begin position="557"/>
        <end position="613"/>
    </location>
</feature>
<dbReference type="EC" id="3.4.16.-" evidence="15"/>
<dbReference type="Pfam" id="PF00450">
    <property type="entry name" value="Peptidase_S10"/>
    <property type="match status" value="1"/>
</dbReference>
<proteinExistence type="inferred from homology"/>
<dbReference type="Proteomes" id="UP000799118">
    <property type="component" value="Unassembled WGS sequence"/>
</dbReference>